<dbReference type="EMBL" id="MT144588">
    <property type="protein sequence ID" value="QJH93503.1"/>
    <property type="molecule type" value="Genomic_DNA"/>
</dbReference>
<evidence type="ECO:0000313" key="2">
    <source>
        <dbReference type="EMBL" id="QJH93503.1"/>
    </source>
</evidence>
<organism evidence="1">
    <name type="scientific">viral metagenome</name>
    <dbReference type="NCBI Taxonomy" id="1070528"/>
    <lineage>
        <taxon>unclassified sequences</taxon>
        <taxon>metagenomes</taxon>
        <taxon>organismal metagenomes</taxon>
    </lineage>
</organism>
<proteinExistence type="predicted"/>
<protein>
    <submittedName>
        <fullName evidence="1">Uncharacterized protein</fullName>
    </submittedName>
</protein>
<accession>A0A6H1Z9H4</accession>
<dbReference type="AlphaFoldDB" id="A0A6H1Z9H4"/>
<dbReference type="EMBL" id="MT143971">
    <property type="protein sequence ID" value="QJA43935.1"/>
    <property type="molecule type" value="Genomic_DNA"/>
</dbReference>
<reference evidence="1" key="1">
    <citation type="submission" date="2020-03" db="EMBL/GenBank/DDBJ databases">
        <title>The deep terrestrial virosphere.</title>
        <authorList>
            <person name="Holmfeldt K."/>
            <person name="Nilsson E."/>
            <person name="Simone D."/>
            <person name="Lopez-Fernandez M."/>
            <person name="Wu X."/>
            <person name="de Brujin I."/>
            <person name="Lundin D."/>
            <person name="Andersson A."/>
            <person name="Bertilsson S."/>
            <person name="Dopson M."/>
        </authorList>
    </citation>
    <scope>NUCLEOTIDE SEQUENCE</scope>
    <source>
        <strain evidence="1">TM448A00064</strain>
        <strain evidence="2">TM448B00061</strain>
    </source>
</reference>
<evidence type="ECO:0000313" key="1">
    <source>
        <dbReference type="EMBL" id="QJA43935.1"/>
    </source>
</evidence>
<sequence length="70" mass="7737">MLGQAEAFKKLQELYAQMVDSAKWHHAKARDPGTLPLIANYHRGADDVSTSVVYSLRAVLRALGTGPEER</sequence>
<gene>
    <name evidence="1" type="ORF">TM448A00064_0114</name>
    <name evidence="2" type="ORF">TM448B00061_0123</name>
</gene>
<name>A0A6H1Z9H4_9ZZZZ</name>